<dbReference type="Pfam" id="PF11790">
    <property type="entry name" value="Glyco_hydro_cc"/>
    <property type="match status" value="1"/>
</dbReference>
<dbReference type="PANTHER" id="PTHR34154:SF3">
    <property type="entry name" value="ALKALI-SENSITIVE LINKAGE PROTEIN 1"/>
    <property type="match status" value="1"/>
</dbReference>
<evidence type="ECO:0000256" key="2">
    <source>
        <dbReference type="SAM" id="SignalP"/>
    </source>
</evidence>
<accession>A0A7L9QET0</accession>
<organism evidence="4">
    <name type="scientific">Trebouxia lynnae</name>
    <dbReference type="NCBI Taxonomy" id="1825957"/>
    <lineage>
        <taxon>Eukaryota</taxon>
        <taxon>Viridiplantae</taxon>
        <taxon>Chlorophyta</taxon>
        <taxon>core chlorophytes</taxon>
        <taxon>Trebouxiophyceae</taxon>
        <taxon>Trebouxiales</taxon>
        <taxon>Trebouxiaceae</taxon>
        <taxon>Trebouxia</taxon>
    </lineage>
</organism>
<proteinExistence type="evidence at transcript level"/>
<evidence type="ECO:0000259" key="3">
    <source>
        <dbReference type="Pfam" id="PF11790"/>
    </source>
</evidence>
<name>A0A7L9QET0_9CHLO</name>
<dbReference type="InterPro" id="IPR024655">
    <property type="entry name" value="Asl1_glyco_hydro_catalytic"/>
</dbReference>
<keyword evidence="2" id="KW-0732">Signal</keyword>
<dbReference type="AlphaFoldDB" id="A0A7L9QET0"/>
<dbReference type="Gene3D" id="2.80.10.50">
    <property type="match status" value="1"/>
</dbReference>
<dbReference type="Gene3D" id="3.20.20.80">
    <property type="entry name" value="Glycosidases"/>
    <property type="match status" value="1"/>
</dbReference>
<dbReference type="CDD" id="cd00161">
    <property type="entry name" value="beta-trefoil_Ricin-like"/>
    <property type="match status" value="1"/>
</dbReference>
<dbReference type="InterPro" id="IPR017853">
    <property type="entry name" value="GH"/>
</dbReference>
<feature type="signal peptide" evidence="2">
    <location>
        <begin position="1"/>
        <end position="25"/>
    </location>
</feature>
<dbReference type="SUPFAM" id="SSF50370">
    <property type="entry name" value="Ricin B-like lectins"/>
    <property type="match status" value="1"/>
</dbReference>
<dbReference type="PROSITE" id="PS50231">
    <property type="entry name" value="RICIN_B_LECTIN"/>
    <property type="match status" value="1"/>
</dbReference>
<dbReference type="SUPFAM" id="SSF51445">
    <property type="entry name" value="(Trans)glycosidases"/>
    <property type="match status" value="1"/>
</dbReference>
<feature type="compositionally biased region" description="Low complexity" evidence="1">
    <location>
        <begin position="216"/>
        <end position="237"/>
    </location>
</feature>
<evidence type="ECO:0000256" key="1">
    <source>
        <dbReference type="SAM" id="MobiDB-lite"/>
    </source>
</evidence>
<protein>
    <submittedName>
        <fullName evidence="4">Putative extracellular protein TR9_096</fullName>
    </submittedName>
</protein>
<dbReference type="InterPro" id="IPR053183">
    <property type="entry name" value="ASL1"/>
</dbReference>
<dbReference type="PANTHER" id="PTHR34154">
    <property type="entry name" value="ALKALI-SENSITIVE LINKAGE PROTEIN 1"/>
    <property type="match status" value="1"/>
</dbReference>
<evidence type="ECO:0000313" key="4">
    <source>
        <dbReference type="EMBL" id="QOL01295.1"/>
    </source>
</evidence>
<reference evidence="4" key="1">
    <citation type="journal article" date="2020" name="Microb. Ecol.">
        <title>The Under-explored Extracellular Proteome of Aero-Terrestrial Microalgae Provides Clues on Different Mechanisms of Desiccation Tolerance in Non-Model Organisms.</title>
        <authorList>
            <person name="Gonzalez-Hourcade M."/>
            <person name="Del Campo E.M."/>
            <person name="Casano L.M."/>
        </authorList>
    </citation>
    <scope>NUCLEOTIDE SEQUENCE</scope>
    <source>
        <strain evidence="4">TR9</strain>
    </source>
</reference>
<dbReference type="InterPro" id="IPR035992">
    <property type="entry name" value="Ricin_B-like_lectins"/>
</dbReference>
<dbReference type="EMBL" id="MT439048">
    <property type="protein sequence ID" value="QOL01295.1"/>
    <property type="molecule type" value="mRNA"/>
</dbReference>
<feature type="domain" description="Asl1-like glycosyl hydrolase catalytic" evidence="3">
    <location>
        <begin position="310"/>
        <end position="549"/>
    </location>
</feature>
<feature type="chain" id="PRO_5029906650" evidence="2">
    <location>
        <begin position="26"/>
        <end position="554"/>
    </location>
</feature>
<feature type="compositionally biased region" description="Low complexity" evidence="1">
    <location>
        <begin position="259"/>
        <end position="277"/>
    </location>
</feature>
<sequence>MSCTRSVIAIYLFLVICTLTQPAHSATDRSRSRSLRGFSNSAEVSSASAGRKLTQSGDLARGLYNIQSQGRLGSCWSYLSIPNCTVGDTVDLYSQDDGSGRQQWELVPVAGNNLYYLLDNGRTGCTSWLSGQPCPENRIAAWYTDDSSGRQQWQLSPLGNNIYTISLPQGRSTCETYLQASTCGVNSAVGSGLTEFTGSDTGSGFEHWLITPVSGSAPASPESPPQSSAESSPAASEFTAFAQPSSGSSSSPPPPGESLPPSSAPMTESSPPAQASAAAVSTSGASCGKKGVVYDFFFQYGPAVQVTNSDYWLNFDAGFDGSITDPAIIAKHQPMVWGTDRIESAFGAISSLATKPQYLLTFNEPNYAFGGGTPSNVVDPVTAAGLWPQLMSTFGPLGIQFVAPSAIDCAGDGNCHNVGTAAGWLSQFRDTLNANTPGAWDAIHALSYHTYAQDLGSIVSGATSLYQQFGKPIWITEIAAGGGASMQSNVDLMNAFLPWANSQPWIERYFWNQATPAEGNDANIQNSYLVNKSVDGSGDGSLSILGQTYANDSC</sequence>
<feature type="region of interest" description="Disordered" evidence="1">
    <location>
        <begin position="207"/>
        <end position="277"/>
    </location>
</feature>